<accession>A0A857MNK1</accession>
<protein>
    <recommendedName>
        <fullName evidence="5">DUF4134 domain-containing protein</fullName>
    </recommendedName>
</protein>
<keyword evidence="1" id="KW-1133">Transmembrane helix</keyword>
<feature type="chain" id="PRO_5032661759" description="DUF4134 domain-containing protein" evidence="2">
    <location>
        <begin position="40"/>
        <end position="146"/>
    </location>
</feature>
<evidence type="ECO:0000313" key="3">
    <source>
        <dbReference type="EMBL" id="QHN42270.1"/>
    </source>
</evidence>
<name>A0A857MNK1_9BACT</name>
<dbReference type="RefSeq" id="WP_260763482.1">
    <property type="nucleotide sequence ID" value="NZ_CP045921.1"/>
</dbReference>
<dbReference type="Proteomes" id="UP001059824">
    <property type="component" value="Chromosome"/>
</dbReference>
<keyword evidence="4" id="KW-1185">Reference proteome</keyword>
<sequence length="146" mass="15176">MKQQVKSLATQAQYYMAVVFATLSFALAGLFMLAPAAHAADCNTQGGDNLSISAGVNCAQGKDQPTELFGDQGIFTTVTNVLLFLIGAVSVIMLIIGGIRYTISNGDQGAVTSAKNTILYAIIGLVVAILSFAAVSFVTGQFSSEQ</sequence>
<evidence type="ECO:0000256" key="1">
    <source>
        <dbReference type="SAM" id="Phobius"/>
    </source>
</evidence>
<dbReference type="AlphaFoldDB" id="A0A857MNK1"/>
<dbReference type="InterPro" id="IPR043993">
    <property type="entry name" value="T4SS_pilin"/>
</dbReference>
<evidence type="ECO:0008006" key="5">
    <source>
        <dbReference type="Google" id="ProtNLM"/>
    </source>
</evidence>
<keyword evidence="1" id="KW-0472">Membrane</keyword>
<proteinExistence type="predicted"/>
<feature type="transmembrane region" description="Helical" evidence="1">
    <location>
        <begin position="117"/>
        <end position="138"/>
    </location>
</feature>
<gene>
    <name evidence="3" type="ORF">GII36_00115</name>
</gene>
<keyword evidence="2" id="KW-0732">Signal</keyword>
<dbReference type="Pfam" id="PF18895">
    <property type="entry name" value="T4SS_pilin"/>
    <property type="match status" value="1"/>
</dbReference>
<evidence type="ECO:0000313" key="4">
    <source>
        <dbReference type="Proteomes" id="UP001059824"/>
    </source>
</evidence>
<dbReference type="EMBL" id="CP045921">
    <property type="protein sequence ID" value="QHN42270.1"/>
    <property type="molecule type" value="Genomic_DNA"/>
</dbReference>
<organism evidence="3 4">
    <name type="scientific">Candidatus Mycosynbacter amalyticus</name>
    <dbReference type="NCBI Taxonomy" id="2665156"/>
    <lineage>
        <taxon>Bacteria</taxon>
        <taxon>Candidatus Saccharimonadota</taxon>
        <taxon>Candidatus Saccharimonadota incertae sedis</taxon>
        <taxon>Candidatus Mycosynbacter</taxon>
    </lineage>
</organism>
<feature type="signal peptide" evidence="2">
    <location>
        <begin position="1"/>
        <end position="39"/>
    </location>
</feature>
<keyword evidence="1" id="KW-0812">Transmembrane</keyword>
<feature type="transmembrane region" description="Helical" evidence="1">
    <location>
        <begin position="74"/>
        <end position="96"/>
    </location>
</feature>
<evidence type="ECO:0000256" key="2">
    <source>
        <dbReference type="SAM" id="SignalP"/>
    </source>
</evidence>
<reference evidence="3" key="1">
    <citation type="journal article" date="2021" name="Nat. Microbiol.">
        <title>Cocultivation of an ultrasmall environmental parasitic bacterium with lytic ability against bacteria associated with wastewater foams.</title>
        <authorList>
            <person name="Batinovic S."/>
            <person name="Rose J.J.A."/>
            <person name="Ratcliffe J."/>
            <person name="Seviour R.J."/>
            <person name="Petrovski S."/>
        </authorList>
    </citation>
    <scope>NUCLEOTIDE SEQUENCE</scope>
    <source>
        <strain evidence="3">JR1</strain>
    </source>
</reference>
<dbReference type="KEGG" id="mama:GII36_00115"/>